<comment type="caution">
    <text evidence="1">The sequence shown here is derived from an EMBL/GenBank/DDBJ whole genome shotgun (WGS) entry which is preliminary data.</text>
</comment>
<protein>
    <submittedName>
        <fullName evidence="1">Uncharacterized protein</fullName>
    </submittedName>
</protein>
<organism evidence="1 2">
    <name type="scientific">Armillaria novae-zelandiae</name>
    <dbReference type="NCBI Taxonomy" id="153914"/>
    <lineage>
        <taxon>Eukaryota</taxon>
        <taxon>Fungi</taxon>
        <taxon>Dikarya</taxon>
        <taxon>Basidiomycota</taxon>
        <taxon>Agaricomycotina</taxon>
        <taxon>Agaricomycetes</taxon>
        <taxon>Agaricomycetidae</taxon>
        <taxon>Agaricales</taxon>
        <taxon>Marasmiineae</taxon>
        <taxon>Physalacriaceae</taxon>
        <taxon>Armillaria</taxon>
    </lineage>
</organism>
<evidence type="ECO:0000313" key="2">
    <source>
        <dbReference type="Proteomes" id="UP001175227"/>
    </source>
</evidence>
<gene>
    <name evidence="1" type="ORF">IW261DRAFT_1564182</name>
</gene>
<keyword evidence="2" id="KW-1185">Reference proteome</keyword>
<sequence length="620" mass="70010">MFSDVIGSICRAAPARIDEEQPHLNDDAESSRNSELVATGRLKRYCFPVSVVSGCVLAFFSAISASLQPTFLVVSYQFNSHISSSPYVPLYLYHFSVSIDNIEQRFLVSFSYHICISLNKISDTLLPSSDPIFHLSSPPATMSSLGFVLRGAVQRKKPHNPSALQPIECLVTRTTPRPELPPEIWMLVIRFATCSYPDPLDTSRPVSFLDPPQVTQLRLTTYYATMQQKLALCRVSKQWNGWATEFLYEFIWVNRAGHARLLARTLETPEGKGHGRWIRRLHVETMALDKCNPSHLRTILDASPDLAIYSDHRSIRLTLFSVNSPLEETCTPDDLFQSLPTNLRRLSWTSYEASPTPTMPLFSVLHNLTFLELHFHAPMRSSLSVSPPPPVSPTQMFHLPQLQTLKTSLCSNTFELLSTWTLPLLCNLSLISPDFSYSSPGFLAFFSAHGAKINQLELGHSSSNILEEHYITPTRPVIGRPSLASLLPNMTEFICSADAEWNWESPDWIAPHVLLPSHPRLQLIGVRDIGRGNWLLIEQMRSLLRRDAFPSLRYVRDMGPGLLKVRKGFERDDNVLSFWRAVWESCGGRGVWLEDLKGVNFVARDWKRLGFHVPSPADAV</sequence>
<dbReference type="Proteomes" id="UP001175227">
    <property type="component" value="Unassembled WGS sequence"/>
</dbReference>
<name>A0AA39UAR0_9AGAR</name>
<reference evidence="1" key="1">
    <citation type="submission" date="2023-06" db="EMBL/GenBank/DDBJ databases">
        <authorList>
            <consortium name="Lawrence Berkeley National Laboratory"/>
            <person name="Ahrendt S."/>
            <person name="Sahu N."/>
            <person name="Indic B."/>
            <person name="Wong-Bajracharya J."/>
            <person name="Merenyi Z."/>
            <person name="Ke H.-M."/>
            <person name="Monk M."/>
            <person name="Kocsube S."/>
            <person name="Drula E."/>
            <person name="Lipzen A."/>
            <person name="Balint B."/>
            <person name="Henrissat B."/>
            <person name="Andreopoulos B."/>
            <person name="Martin F.M."/>
            <person name="Harder C.B."/>
            <person name="Rigling D."/>
            <person name="Ford K.L."/>
            <person name="Foster G.D."/>
            <person name="Pangilinan J."/>
            <person name="Papanicolaou A."/>
            <person name="Barry K."/>
            <person name="LaButti K."/>
            <person name="Viragh M."/>
            <person name="Koriabine M."/>
            <person name="Yan M."/>
            <person name="Riley R."/>
            <person name="Champramary S."/>
            <person name="Plett K.L."/>
            <person name="Tsai I.J."/>
            <person name="Slot J."/>
            <person name="Sipos G."/>
            <person name="Plett J."/>
            <person name="Nagy L.G."/>
            <person name="Grigoriev I.V."/>
        </authorList>
    </citation>
    <scope>NUCLEOTIDE SEQUENCE</scope>
    <source>
        <strain evidence="1">ICMP 16352</strain>
    </source>
</reference>
<accession>A0AA39UAR0</accession>
<dbReference type="AlphaFoldDB" id="A0AA39UAR0"/>
<proteinExistence type="predicted"/>
<dbReference type="EMBL" id="JAUEPR010000011">
    <property type="protein sequence ID" value="KAK0479533.1"/>
    <property type="molecule type" value="Genomic_DNA"/>
</dbReference>
<evidence type="ECO:0000313" key="1">
    <source>
        <dbReference type="EMBL" id="KAK0479533.1"/>
    </source>
</evidence>